<evidence type="ECO:0008006" key="3">
    <source>
        <dbReference type="Google" id="ProtNLM"/>
    </source>
</evidence>
<keyword evidence="2" id="KW-1185">Reference proteome</keyword>
<evidence type="ECO:0000313" key="2">
    <source>
        <dbReference type="Proteomes" id="UP000190037"/>
    </source>
</evidence>
<dbReference type="STRING" id="159449.B4N89_14000"/>
<gene>
    <name evidence="1" type="ORF">B4N89_14000</name>
</gene>
<reference evidence="1 2" key="1">
    <citation type="submission" date="2017-03" db="EMBL/GenBank/DDBJ databases">
        <title>Draft genome sequence of Streptomyces scabrisporus NF3, endophyte isolated from Amphipterygium adstringens.</title>
        <authorList>
            <person name="Vazquez M."/>
            <person name="Ceapa C.D."/>
            <person name="Rodriguez Luna D."/>
            <person name="Sanchez Esquivel S."/>
        </authorList>
    </citation>
    <scope>NUCLEOTIDE SEQUENCE [LARGE SCALE GENOMIC DNA]</scope>
    <source>
        <strain evidence="1 2">NF3</strain>
    </source>
</reference>
<evidence type="ECO:0000313" key="1">
    <source>
        <dbReference type="EMBL" id="OPC81900.1"/>
    </source>
</evidence>
<dbReference type="Proteomes" id="UP000190037">
    <property type="component" value="Unassembled WGS sequence"/>
</dbReference>
<dbReference type="InterPro" id="IPR019660">
    <property type="entry name" value="Put_sensory_transdc_reg_YbjN"/>
</dbReference>
<dbReference type="Pfam" id="PF10722">
    <property type="entry name" value="YbjN"/>
    <property type="match status" value="1"/>
</dbReference>
<dbReference type="OrthoDB" id="3256964at2"/>
<dbReference type="RefSeq" id="WP_078976169.1">
    <property type="nucleotide sequence ID" value="NZ_MWQN01000001.1"/>
</dbReference>
<accession>A0A1T3NZ24</accession>
<dbReference type="AlphaFoldDB" id="A0A1T3NZ24"/>
<proteinExistence type="predicted"/>
<protein>
    <recommendedName>
        <fullName evidence="3">YbjN domain-containing protein</fullName>
    </recommendedName>
</protein>
<sequence length="163" mass="18967">MSIDPSSLPRSTFVPAAPVVKPSADLINQVLDELQVNHFTDEEGDICAPWDGFRVYFMLRGDKQEIFTVRMFLDRAFDPADRPRMLELLDEWHRQFFWPKVYTHEHEEQLRLIGEAQLDCEPGINRELFVFTTRAWISTCISFANWITEQYGPEDKPATDGEA</sequence>
<comment type="caution">
    <text evidence="1">The sequence shown here is derived from an EMBL/GenBank/DDBJ whole genome shotgun (WGS) entry which is preliminary data.</text>
</comment>
<dbReference type="eggNOG" id="ENOG5032V8W">
    <property type="taxonomic scope" value="Bacteria"/>
</dbReference>
<name>A0A1T3NZ24_9ACTN</name>
<dbReference type="EMBL" id="MWQN01000001">
    <property type="protein sequence ID" value="OPC81900.1"/>
    <property type="molecule type" value="Genomic_DNA"/>
</dbReference>
<organism evidence="1 2">
    <name type="scientific">Embleya scabrispora</name>
    <dbReference type="NCBI Taxonomy" id="159449"/>
    <lineage>
        <taxon>Bacteria</taxon>
        <taxon>Bacillati</taxon>
        <taxon>Actinomycetota</taxon>
        <taxon>Actinomycetes</taxon>
        <taxon>Kitasatosporales</taxon>
        <taxon>Streptomycetaceae</taxon>
        <taxon>Embleya</taxon>
    </lineage>
</organism>